<keyword evidence="1" id="KW-1133">Transmembrane helix</keyword>
<dbReference type="GO" id="GO:0006508">
    <property type="term" value="P:proteolysis"/>
    <property type="evidence" value="ECO:0007669"/>
    <property type="project" value="UniProtKB-KW"/>
</dbReference>
<dbReference type="InterPro" id="IPR003675">
    <property type="entry name" value="Rce1/LyrA-like_dom"/>
</dbReference>
<feature type="transmembrane region" description="Helical" evidence="1">
    <location>
        <begin position="136"/>
        <end position="155"/>
    </location>
</feature>
<feature type="transmembrane region" description="Helical" evidence="1">
    <location>
        <begin position="189"/>
        <end position="206"/>
    </location>
</feature>
<dbReference type="GO" id="GO:0004175">
    <property type="term" value="F:endopeptidase activity"/>
    <property type="evidence" value="ECO:0007669"/>
    <property type="project" value="UniProtKB-ARBA"/>
</dbReference>
<accession>A0A371IR76</accession>
<keyword evidence="3" id="KW-0645">Protease</keyword>
<keyword evidence="3" id="KW-0378">Hydrolase</keyword>
<dbReference type="InterPro" id="IPR052710">
    <property type="entry name" value="CAAX_protease"/>
</dbReference>
<keyword evidence="4" id="KW-1185">Reference proteome</keyword>
<protein>
    <submittedName>
        <fullName evidence="3">CPBP family intramembrane metalloprotease</fullName>
    </submittedName>
</protein>
<reference evidence="3 4" key="1">
    <citation type="journal article" date="2017" name="Genome Announc.">
        <title>Draft Genome Sequence of Romboutsia maritimum sp. nov. Strain CCRI-22766(T), Isolated from Coastal Estuarine Mud.</title>
        <authorList>
            <person name="Maheux A.F."/>
            <person name="Boudreau D.K."/>
            <person name="Berube E."/>
            <person name="Boissinot M."/>
            <person name="Raymond F."/>
            <person name="Brodeur S."/>
            <person name="Corbeil J."/>
            <person name="Brightwell G."/>
            <person name="Broda D."/>
            <person name="Omar R.F."/>
            <person name="Bergeron M.G."/>
        </authorList>
    </citation>
    <scope>NUCLEOTIDE SEQUENCE [LARGE SCALE GENOMIC DNA]</scope>
    <source>
        <strain evidence="3 4">CCRI-22766</strain>
    </source>
</reference>
<feature type="transmembrane region" description="Helical" evidence="1">
    <location>
        <begin position="213"/>
        <end position="233"/>
    </location>
</feature>
<dbReference type="GO" id="GO:0008237">
    <property type="term" value="F:metallopeptidase activity"/>
    <property type="evidence" value="ECO:0007669"/>
    <property type="project" value="UniProtKB-KW"/>
</dbReference>
<evidence type="ECO:0000256" key="1">
    <source>
        <dbReference type="SAM" id="Phobius"/>
    </source>
</evidence>
<feature type="domain" description="CAAX prenyl protease 2/Lysostaphin resistance protein A-like" evidence="2">
    <location>
        <begin position="136"/>
        <end position="222"/>
    </location>
</feature>
<feature type="transmembrane region" description="Helical" evidence="1">
    <location>
        <begin position="167"/>
        <end position="183"/>
    </location>
</feature>
<keyword evidence="3" id="KW-0482">Metalloprotease</keyword>
<dbReference type="EMBL" id="NOJZ02000022">
    <property type="protein sequence ID" value="RDY22973.1"/>
    <property type="molecule type" value="Genomic_DNA"/>
</dbReference>
<feature type="transmembrane region" description="Helical" evidence="1">
    <location>
        <begin position="248"/>
        <end position="269"/>
    </location>
</feature>
<dbReference type="Pfam" id="PF02517">
    <property type="entry name" value="Rce1-like"/>
    <property type="match status" value="1"/>
</dbReference>
<dbReference type="GO" id="GO:0080120">
    <property type="term" value="P:CAAX-box protein maturation"/>
    <property type="evidence" value="ECO:0007669"/>
    <property type="project" value="UniProtKB-ARBA"/>
</dbReference>
<evidence type="ECO:0000259" key="2">
    <source>
        <dbReference type="Pfam" id="PF02517"/>
    </source>
</evidence>
<feature type="transmembrane region" description="Helical" evidence="1">
    <location>
        <begin position="89"/>
        <end position="114"/>
    </location>
</feature>
<keyword evidence="1" id="KW-0472">Membrane</keyword>
<dbReference type="Proteomes" id="UP000243494">
    <property type="component" value="Unassembled WGS sequence"/>
</dbReference>
<organism evidence="3 4">
    <name type="scientific">Romboutsia maritimum</name>
    <dbReference type="NCBI Taxonomy" id="2020948"/>
    <lineage>
        <taxon>Bacteria</taxon>
        <taxon>Bacillati</taxon>
        <taxon>Bacillota</taxon>
        <taxon>Clostridia</taxon>
        <taxon>Peptostreptococcales</taxon>
        <taxon>Peptostreptococcaceae</taxon>
        <taxon>Romboutsia</taxon>
    </lineage>
</organism>
<feature type="transmembrane region" description="Helical" evidence="1">
    <location>
        <begin position="12"/>
        <end position="36"/>
    </location>
</feature>
<dbReference type="PANTHER" id="PTHR36435:SF1">
    <property type="entry name" value="CAAX AMINO TERMINAL PROTEASE FAMILY PROTEIN"/>
    <property type="match status" value="1"/>
</dbReference>
<proteinExistence type="predicted"/>
<evidence type="ECO:0000313" key="3">
    <source>
        <dbReference type="EMBL" id="RDY22973.1"/>
    </source>
</evidence>
<dbReference type="AlphaFoldDB" id="A0A371IR76"/>
<dbReference type="RefSeq" id="WP_095405799.1">
    <property type="nucleotide sequence ID" value="NZ_NOJZ02000022.1"/>
</dbReference>
<gene>
    <name evidence="3" type="ORF">CHF27_010735</name>
</gene>
<dbReference type="PANTHER" id="PTHR36435">
    <property type="entry name" value="SLR1288 PROTEIN"/>
    <property type="match status" value="1"/>
</dbReference>
<keyword evidence="1" id="KW-0812">Transmembrane</keyword>
<sequence>MNSSIKFKEVKIIQILLMYIITIFILIGLGLILNSLKICDIDSFLEDNLLALGTNIILFIMLIYSFRVTINNFKFLYKDFKNKVDIKEVLSVVFTQICFSMGTVFLLLAIVYLINPNIFNELLNESAEEILSVKDLVISMLFSVISAPIVEELIFRAIIFKRLSKKFSIWTSMIVSSLIFGMLHTNLSIIGAIVFGIANCILYLKYKNILIPMLVHFLNNLIVSLPSIISHPYSNNKDIMNLTLNDIIIYFIIGAILFIIGCLIFIRFINKNKAYLKKYTNRIQNVSKYLRF</sequence>
<comment type="caution">
    <text evidence="3">The sequence shown here is derived from an EMBL/GenBank/DDBJ whole genome shotgun (WGS) entry which is preliminary data.</text>
</comment>
<evidence type="ECO:0000313" key="4">
    <source>
        <dbReference type="Proteomes" id="UP000243494"/>
    </source>
</evidence>
<feature type="transmembrane region" description="Helical" evidence="1">
    <location>
        <begin position="48"/>
        <end position="68"/>
    </location>
</feature>
<name>A0A371IR76_9FIRM</name>
<dbReference type="OrthoDB" id="1750890at2"/>